<dbReference type="Proteomes" id="UP000299102">
    <property type="component" value="Unassembled WGS sequence"/>
</dbReference>
<feature type="region of interest" description="Disordered" evidence="1">
    <location>
        <begin position="45"/>
        <end position="87"/>
    </location>
</feature>
<dbReference type="EMBL" id="BGZK01000339">
    <property type="protein sequence ID" value="GBP37819.1"/>
    <property type="molecule type" value="Genomic_DNA"/>
</dbReference>
<feature type="compositionally biased region" description="Basic and acidic residues" evidence="1">
    <location>
        <begin position="72"/>
        <end position="83"/>
    </location>
</feature>
<proteinExistence type="predicted"/>
<accession>A0A4C1VGX8</accession>
<organism evidence="2 3">
    <name type="scientific">Eumeta variegata</name>
    <name type="common">Bagworm moth</name>
    <name type="synonym">Eumeta japonica</name>
    <dbReference type="NCBI Taxonomy" id="151549"/>
    <lineage>
        <taxon>Eukaryota</taxon>
        <taxon>Metazoa</taxon>
        <taxon>Ecdysozoa</taxon>
        <taxon>Arthropoda</taxon>
        <taxon>Hexapoda</taxon>
        <taxon>Insecta</taxon>
        <taxon>Pterygota</taxon>
        <taxon>Neoptera</taxon>
        <taxon>Endopterygota</taxon>
        <taxon>Lepidoptera</taxon>
        <taxon>Glossata</taxon>
        <taxon>Ditrysia</taxon>
        <taxon>Tineoidea</taxon>
        <taxon>Psychidae</taxon>
        <taxon>Oiketicinae</taxon>
        <taxon>Eumeta</taxon>
    </lineage>
</organism>
<name>A0A4C1VGX8_EUMVA</name>
<feature type="compositionally biased region" description="Basic and acidic residues" evidence="1">
    <location>
        <begin position="45"/>
        <end position="61"/>
    </location>
</feature>
<keyword evidence="3" id="KW-1185">Reference proteome</keyword>
<gene>
    <name evidence="2" type="ORF">EVAR_21662_1</name>
</gene>
<sequence>MLPLFTCIIVRWKRAYAHHSPSNAGCIDAANWYNCCVVCLPIKPNEDRDCNLERDRDRNQDRYPNQSWEQDDYSKQKMEEHIPYPRRRGRERKASILYIQFPLPSNSHARLSYTA</sequence>
<protein>
    <submittedName>
        <fullName evidence="2">Uncharacterized protein</fullName>
    </submittedName>
</protein>
<reference evidence="2 3" key="1">
    <citation type="journal article" date="2019" name="Commun. Biol.">
        <title>The bagworm genome reveals a unique fibroin gene that provides high tensile strength.</title>
        <authorList>
            <person name="Kono N."/>
            <person name="Nakamura H."/>
            <person name="Ohtoshi R."/>
            <person name="Tomita M."/>
            <person name="Numata K."/>
            <person name="Arakawa K."/>
        </authorList>
    </citation>
    <scope>NUCLEOTIDE SEQUENCE [LARGE SCALE GENOMIC DNA]</scope>
</reference>
<evidence type="ECO:0000313" key="3">
    <source>
        <dbReference type="Proteomes" id="UP000299102"/>
    </source>
</evidence>
<evidence type="ECO:0000256" key="1">
    <source>
        <dbReference type="SAM" id="MobiDB-lite"/>
    </source>
</evidence>
<dbReference type="AlphaFoldDB" id="A0A4C1VGX8"/>
<evidence type="ECO:0000313" key="2">
    <source>
        <dbReference type="EMBL" id="GBP37819.1"/>
    </source>
</evidence>
<comment type="caution">
    <text evidence="2">The sequence shown here is derived from an EMBL/GenBank/DDBJ whole genome shotgun (WGS) entry which is preliminary data.</text>
</comment>